<dbReference type="InterPro" id="IPR013783">
    <property type="entry name" value="Ig-like_fold"/>
</dbReference>
<keyword evidence="3" id="KW-1003">Cell membrane</keyword>
<keyword evidence="7" id="KW-0677">Repeat</keyword>
<keyword evidence="8" id="KW-0391">Immunity</keyword>
<dbReference type="GO" id="GO:0002250">
    <property type="term" value="P:adaptive immune response"/>
    <property type="evidence" value="ECO:0007669"/>
    <property type="project" value="UniProtKB-KW"/>
</dbReference>
<feature type="domain" description="Ig-like" evidence="21">
    <location>
        <begin position="20"/>
        <end position="125"/>
    </location>
</feature>
<dbReference type="FunFam" id="2.60.40.10:FF:001253">
    <property type="entry name" value="T-cell surface glycoprotein CD4"/>
    <property type="match status" value="1"/>
</dbReference>
<dbReference type="PANTHER" id="PTHR11422">
    <property type="entry name" value="T-CELL SURFACE GLYCOPROTEIN CD4"/>
    <property type="match status" value="1"/>
</dbReference>
<dbReference type="Gene3D" id="2.60.40.10">
    <property type="entry name" value="Immunoglobulins"/>
    <property type="match status" value="4"/>
</dbReference>
<dbReference type="InterPro" id="IPR013106">
    <property type="entry name" value="Ig_V-set"/>
</dbReference>
<evidence type="ECO:0000256" key="4">
    <source>
        <dbReference type="ARBA" id="ARBA00022553"/>
    </source>
</evidence>
<dbReference type="InterPro" id="IPR021963">
    <property type="entry name" value="Tcell_CD4_Cterm"/>
</dbReference>
<keyword evidence="12" id="KW-0564">Palmitate</keyword>
<dbReference type="InterPro" id="IPR007110">
    <property type="entry name" value="Ig-like_dom"/>
</dbReference>
<dbReference type="Pfam" id="PF00047">
    <property type="entry name" value="ig"/>
    <property type="match status" value="1"/>
</dbReference>
<evidence type="ECO:0000256" key="17">
    <source>
        <dbReference type="ARBA" id="ARBA00029974"/>
    </source>
</evidence>
<dbReference type="SMART" id="SM00409">
    <property type="entry name" value="IG"/>
    <property type="match status" value="3"/>
</dbReference>
<evidence type="ECO:0000256" key="12">
    <source>
        <dbReference type="ARBA" id="ARBA00023139"/>
    </source>
</evidence>
<evidence type="ECO:0000313" key="24">
    <source>
        <dbReference type="RefSeq" id="XP_019483204.1"/>
    </source>
</evidence>
<evidence type="ECO:0000256" key="6">
    <source>
        <dbReference type="ARBA" id="ARBA00022729"/>
    </source>
</evidence>
<evidence type="ECO:0000256" key="5">
    <source>
        <dbReference type="ARBA" id="ARBA00022692"/>
    </source>
</evidence>
<dbReference type="OrthoDB" id="8657369at2759"/>
<dbReference type="GeneID" id="109373637"/>
<comment type="subcellular location">
    <subcellularLocation>
        <location evidence="1">Cell membrane</location>
        <topology evidence="1">Single-pass type I membrane protein</topology>
    </subcellularLocation>
</comment>
<gene>
    <name evidence="23 24" type="primary">CD4</name>
</gene>
<evidence type="ECO:0000256" key="2">
    <source>
        <dbReference type="ARBA" id="ARBA00016522"/>
    </source>
</evidence>
<evidence type="ECO:0000313" key="22">
    <source>
        <dbReference type="Proteomes" id="UP000694851"/>
    </source>
</evidence>
<evidence type="ECO:0000256" key="7">
    <source>
        <dbReference type="ARBA" id="ARBA00022737"/>
    </source>
</evidence>
<dbReference type="Pfam" id="PF12104">
    <property type="entry name" value="Tcell_CD4_C"/>
    <property type="match status" value="1"/>
</dbReference>
<keyword evidence="5 19" id="KW-0812">Transmembrane</keyword>
<dbReference type="GO" id="GO:0005886">
    <property type="term" value="C:plasma membrane"/>
    <property type="evidence" value="ECO:0007669"/>
    <property type="project" value="UniProtKB-SubCell"/>
</dbReference>
<evidence type="ECO:0000256" key="16">
    <source>
        <dbReference type="ARBA" id="ARBA00023319"/>
    </source>
</evidence>
<accession>A0A8B7Q372</accession>
<dbReference type="GO" id="GO:0007155">
    <property type="term" value="P:cell adhesion"/>
    <property type="evidence" value="ECO:0007669"/>
    <property type="project" value="InterPro"/>
</dbReference>
<dbReference type="InterPro" id="IPR000973">
    <property type="entry name" value="CD4"/>
</dbReference>
<dbReference type="FunFam" id="2.60.40.10:FF:001204">
    <property type="entry name" value="T-cell surface glycoprotein CD4"/>
    <property type="match status" value="1"/>
</dbReference>
<sequence>MNWGTSFRNLLLLLQLALLPAVIQGEELVLGQAGDTAELPCNAAQKKNIPFYWKHPSGVKILGTQGTYSPTFWVTGTSKLQKRVESKKFGWDQGQFPLIIKDLDIGDSGIYLCEVEGKTTEVKLMVFKLNLDIRNIIHLLPGQSLTLILESTSDSDPLVEWKDPENRKHHEGKSFSLQPESQKSGTWTCTVSKNGKRLVFNINILVLAFQKAPDIVYTKEGEPAEFSFPLTFYDNVNLKGELRWQEKRASSPKPCITFSLDNKKVSVPEVPQGCRFKMKDSLPLHFSLPKALPQDAGSGNFILFFNTEQLRKEVKLVVMRVTQSQNNLTCEVLGPSSPKLTLSLKLEDQATKVSNQQKVVKVLDPETGTWQCLLKDKHEVLLESKVEVLPTVSTWAWPKLLAIVLGGIAGFLIFTGLCIFCCVKCRHRRRQAERMSQIKRLLSEKKTCQCPHRFQKTCSLI</sequence>
<dbReference type="PRINTS" id="PR00692">
    <property type="entry name" value="CD4TCANTIGEN"/>
</dbReference>
<evidence type="ECO:0000256" key="1">
    <source>
        <dbReference type="ARBA" id="ARBA00004251"/>
    </source>
</evidence>
<feature type="region of interest" description="Disordered" evidence="18">
    <location>
        <begin position="156"/>
        <end position="179"/>
    </location>
</feature>
<dbReference type="Proteomes" id="UP000694851">
    <property type="component" value="Unplaced"/>
</dbReference>
<dbReference type="SMART" id="SM00406">
    <property type="entry name" value="IGv"/>
    <property type="match status" value="1"/>
</dbReference>
<evidence type="ECO:0000256" key="9">
    <source>
        <dbReference type="ARBA" id="ARBA00022989"/>
    </source>
</evidence>
<evidence type="ECO:0000256" key="13">
    <source>
        <dbReference type="ARBA" id="ARBA00023157"/>
    </source>
</evidence>
<dbReference type="InterPro" id="IPR015274">
    <property type="entry name" value="CD4-extracel"/>
</dbReference>
<dbReference type="InterPro" id="IPR013151">
    <property type="entry name" value="Immunoglobulin_dom"/>
</dbReference>
<evidence type="ECO:0000256" key="19">
    <source>
        <dbReference type="SAM" id="Phobius"/>
    </source>
</evidence>
<dbReference type="PANTHER" id="PTHR11422:SF0">
    <property type="entry name" value="T-CELL SURFACE GLYCOPROTEIN CD4"/>
    <property type="match status" value="1"/>
</dbReference>
<evidence type="ECO:0000256" key="3">
    <source>
        <dbReference type="ARBA" id="ARBA00022475"/>
    </source>
</evidence>
<organism evidence="22 24">
    <name type="scientific">Hipposideros armiger</name>
    <name type="common">Great Himalayan leaf-nosed bat</name>
    <dbReference type="NCBI Taxonomy" id="186990"/>
    <lineage>
        <taxon>Eukaryota</taxon>
        <taxon>Metazoa</taxon>
        <taxon>Chordata</taxon>
        <taxon>Craniata</taxon>
        <taxon>Vertebrata</taxon>
        <taxon>Euteleostomi</taxon>
        <taxon>Mammalia</taxon>
        <taxon>Eutheria</taxon>
        <taxon>Laurasiatheria</taxon>
        <taxon>Chiroptera</taxon>
        <taxon>Yinpterochiroptera</taxon>
        <taxon>Rhinolophoidea</taxon>
        <taxon>Hipposideridae</taxon>
        <taxon>Hipposideros</taxon>
    </lineage>
</organism>
<dbReference type="RefSeq" id="XP_019483204.1">
    <property type="nucleotide sequence ID" value="XM_019627659.1"/>
</dbReference>
<keyword evidence="15" id="KW-0449">Lipoprotein</keyword>
<dbReference type="SUPFAM" id="SSF48726">
    <property type="entry name" value="Immunoglobulin"/>
    <property type="match status" value="3"/>
</dbReference>
<proteinExistence type="predicted"/>
<keyword evidence="22" id="KW-1185">Reference proteome</keyword>
<dbReference type="FunFam" id="1.20.5.900:FF:000001">
    <property type="entry name" value="T-cell surface glycoprotein CD4"/>
    <property type="match status" value="1"/>
</dbReference>
<keyword evidence="10" id="KW-1064">Adaptive immunity</keyword>
<keyword evidence="14" id="KW-0325">Glycoprotein</keyword>
<dbReference type="InterPro" id="IPR003599">
    <property type="entry name" value="Ig_sub"/>
</dbReference>
<evidence type="ECO:0000256" key="11">
    <source>
        <dbReference type="ARBA" id="ARBA00023136"/>
    </source>
</evidence>
<reference evidence="23 24" key="1">
    <citation type="submission" date="2025-04" db="UniProtKB">
        <authorList>
            <consortium name="RefSeq"/>
        </authorList>
    </citation>
    <scope>IDENTIFICATION</scope>
    <source>
        <tissue evidence="23 24">Muscle</tissue>
    </source>
</reference>
<dbReference type="Gene3D" id="1.20.5.900">
    <property type="entry name" value="transmembrane domain of human cd4"/>
    <property type="match status" value="1"/>
</dbReference>
<dbReference type="GO" id="GO:0009986">
    <property type="term" value="C:cell surface"/>
    <property type="evidence" value="ECO:0007669"/>
    <property type="project" value="UniProtKB-ARBA"/>
</dbReference>
<name>A0A8B7Q372_HIPAR</name>
<keyword evidence="11 19" id="KW-0472">Membrane</keyword>
<dbReference type="CTD" id="920"/>
<evidence type="ECO:0000259" key="21">
    <source>
        <dbReference type="PROSITE" id="PS50835"/>
    </source>
</evidence>
<dbReference type="RefSeq" id="XP_019483203.1">
    <property type="nucleotide sequence ID" value="XM_019627658.1"/>
</dbReference>
<dbReference type="AlphaFoldDB" id="A0A8B7Q372"/>
<feature type="chain" id="PRO_5044664546" description="T-cell surface glycoprotein CD4" evidence="20">
    <location>
        <begin position="26"/>
        <end position="461"/>
    </location>
</feature>
<feature type="compositionally biased region" description="Basic and acidic residues" evidence="18">
    <location>
        <begin position="159"/>
        <end position="168"/>
    </location>
</feature>
<keyword evidence="4" id="KW-0597">Phosphoprotein</keyword>
<dbReference type="InterPro" id="IPR008424">
    <property type="entry name" value="Ig_C2-set"/>
</dbReference>
<keyword evidence="13" id="KW-1015">Disulfide bond</keyword>
<dbReference type="GO" id="GO:0015026">
    <property type="term" value="F:coreceptor activity"/>
    <property type="evidence" value="ECO:0007669"/>
    <property type="project" value="InterPro"/>
</dbReference>
<evidence type="ECO:0000313" key="23">
    <source>
        <dbReference type="RefSeq" id="XP_019483203.1"/>
    </source>
</evidence>
<dbReference type="Pfam" id="PF09191">
    <property type="entry name" value="CD4-extracel"/>
    <property type="match status" value="1"/>
</dbReference>
<evidence type="ECO:0000256" key="8">
    <source>
        <dbReference type="ARBA" id="ARBA00022859"/>
    </source>
</evidence>
<keyword evidence="16" id="KW-0393">Immunoglobulin domain</keyword>
<evidence type="ECO:0000256" key="10">
    <source>
        <dbReference type="ARBA" id="ARBA00023130"/>
    </source>
</evidence>
<keyword evidence="6 20" id="KW-0732">Signal</keyword>
<feature type="transmembrane region" description="Helical" evidence="19">
    <location>
        <begin position="400"/>
        <end position="423"/>
    </location>
</feature>
<dbReference type="Pfam" id="PF05790">
    <property type="entry name" value="C2-set"/>
    <property type="match status" value="2"/>
</dbReference>
<dbReference type="PROSITE" id="PS50835">
    <property type="entry name" value="IG_LIKE"/>
    <property type="match status" value="1"/>
</dbReference>
<evidence type="ECO:0000256" key="14">
    <source>
        <dbReference type="ARBA" id="ARBA00023180"/>
    </source>
</evidence>
<evidence type="ECO:0000256" key="20">
    <source>
        <dbReference type="SAM" id="SignalP"/>
    </source>
</evidence>
<protein>
    <recommendedName>
        <fullName evidence="2">T-cell surface glycoprotein CD4</fullName>
    </recommendedName>
    <alternativeName>
        <fullName evidence="17">T-cell surface antigen T4/Leu-3</fullName>
    </alternativeName>
</protein>
<dbReference type="InterPro" id="IPR036179">
    <property type="entry name" value="Ig-like_dom_sf"/>
</dbReference>
<dbReference type="KEGG" id="hai:109373637"/>
<evidence type="ECO:0000256" key="15">
    <source>
        <dbReference type="ARBA" id="ARBA00023288"/>
    </source>
</evidence>
<dbReference type="CDD" id="cd22570">
    <property type="entry name" value="CD4_CD"/>
    <property type="match status" value="1"/>
</dbReference>
<feature type="signal peptide" evidence="20">
    <location>
        <begin position="1"/>
        <end position="25"/>
    </location>
</feature>
<evidence type="ECO:0000256" key="18">
    <source>
        <dbReference type="SAM" id="MobiDB-lite"/>
    </source>
</evidence>
<keyword evidence="9 19" id="KW-1133">Transmembrane helix</keyword>